<evidence type="ECO:0000313" key="11">
    <source>
        <dbReference type="EMBL" id="QBM87445.1"/>
    </source>
</evidence>
<dbReference type="SMART" id="SM00401">
    <property type="entry name" value="ZnF_GATA"/>
    <property type="match status" value="1"/>
</dbReference>
<dbReference type="GO" id="GO:0008270">
    <property type="term" value="F:zinc ion binding"/>
    <property type="evidence" value="ECO:0007669"/>
    <property type="project" value="UniProtKB-KW"/>
</dbReference>
<evidence type="ECO:0000256" key="5">
    <source>
        <dbReference type="ARBA" id="ARBA00023015"/>
    </source>
</evidence>
<keyword evidence="7" id="KW-0539">Nucleus</keyword>
<dbReference type="AlphaFoldDB" id="A0A4P6XLN5"/>
<keyword evidence="3 8" id="KW-0863">Zinc-finger</keyword>
<feature type="compositionally biased region" description="Polar residues" evidence="9">
    <location>
        <begin position="148"/>
        <end position="160"/>
    </location>
</feature>
<dbReference type="InterPro" id="IPR039355">
    <property type="entry name" value="Transcription_factor_GATA"/>
</dbReference>
<keyword evidence="5" id="KW-0805">Transcription regulation</keyword>
<reference evidence="12" key="1">
    <citation type="submission" date="2019-03" db="EMBL/GenBank/DDBJ databases">
        <title>Snf2 controls pulcherriminic acid biosynthesis and connects pigmentation and antifungal activity of the yeast Metschnikowia pulcherrima.</title>
        <authorList>
            <person name="Gore-Lloyd D."/>
            <person name="Sumann I."/>
            <person name="Brachmann A.O."/>
            <person name="Schneeberger K."/>
            <person name="Ortiz-Merino R.A."/>
            <person name="Moreno-Beltran M."/>
            <person name="Schlaefli M."/>
            <person name="Kirner P."/>
            <person name="Santos Kron A."/>
            <person name="Wolfe K.H."/>
            <person name="Piel J."/>
            <person name="Ahrens C.H."/>
            <person name="Henk D."/>
            <person name="Freimoser F.M."/>
        </authorList>
    </citation>
    <scope>NUCLEOTIDE SEQUENCE [LARGE SCALE GENOMIC DNA]</scope>
    <source>
        <strain evidence="12">APC 1.2</strain>
    </source>
</reference>
<dbReference type="SUPFAM" id="SSF57716">
    <property type="entry name" value="Glucocorticoid receptor-like (DNA-binding domain)"/>
    <property type="match status" value="1"/>
</dbReference>
<dbReference type="GO" id="GO:0005634">
    <property type="term" value="C:nucleus"/>
    <property type="evidence" value="ECO:0007669"/>
    <property type="project" value="UniProtKB-SubCell"/>
</dbReference>
<dbReference type="PRINTS" id="PR00619">
    <property type="entry name" value="GATAZNFINGER"/>
</dbReference>
<evidence type="ECO:0000256" key="6">
    <source>
        <dbReference type="ARBA" id="ARBA00023163"/>
    </source>
</evidence>
<evidence type="ECO:0000256" key="9">
    <source>
        <dbReference type="SAM" id="MobiDB-lite"/>
    </source>
</evidence>
<dbReference type="PANTHER" id="PTHR10071:SF281">
    <property type="entry name" value="BOX A-BINDING FACTOR-RELATED"/>
    <property type="match status" value="1"/>
</dbReference>
<evidence type="ECO:0000256" key="7">
    <source>
        <dbReference type="ARBA" id="ARBA00023242"/>
    </source>
</evidence>
<dbReference type="Gene3D" id="3.30.50.10">
    <property type="entry name" value="Erythroid Transcription Factor GATA-1, subunit A"/>
    <property type="match status" value="1"/>
</dbReference>
<dbReference type="STRING" id="2163413.A0A4P6XLN5"/>
<dbReference type="GO" id="GO:0000978">
    <property type="term" value="F:RNA polymerase II cis-regulatory region sequence-specific DNA binding"/>
    <property type="evidence" value="ECO:0007669"/>
    <property type="project" value="TreeGrafter"/>
</dbReference>
<dbReference type="InterPro" id="IPR013860">
    <property type="entry name" value="AreA_GATA"/>
</dbReference>
<dbReference type="PROSITE" id="PS50114">
    <property type="entry name" value="GATA_ZN_FINGER_2"/>
    <property type="match status" value="1"/>
</dbReference>
<keyword evidence="6" id="KW-0804">Transcription</keyword>
<keyword evidence="12" id="KW-1185">Reference proteome</keyword>
<evidence type="ECO:0000313" key="12">
    <source>
        <dbReference type="Proteomes" id="UP000292447"/>
    </source>
</evidence>
<evidence type="ECO:0000256" key="3">
    <source>
        <dbReference type="ARBA" id="ARBA00022771"/>
    </source>
</evidence>
<feature type="domain" description="GATA-type" evidence="10">
    <location>
        <begin position="234"/>
        <end position="291"/>
    </location>
</feature>
<feature type="region of interest" description="Disordered" evidence="9">
    <location>
        <begin position="122"/>
        <end position="160"/>
    </location>
</feature>
<dbReference type="PANTHER" id="PTHR10071">
    <property type="entry name" value="TRANSCRIPTION FACTOR GATA FAMILY MEMBER"/>
    <property type="match status" value="1"/>
</dbReference>
<organism evidence="11 12">
    <name type="scientific">Metschnikowia aff. pulcherrima</name>
    <dbReference type="NCBI Taxonomy" id="2163413"/>
    <lineage>
        <taxon>Eukaryota</taxon>
        <taxon>Fungi</taxon>
        <taxon>Dikarya</taxon>
        <taxon>Ascomycota</taxon>
        <taxon>Saccharomycotina</taxon>
        <taxon>Pichiomycetes</taxon>
        <taxon>Metschnikowiaceae</taxon>
        <taxon>Metschnikowia</taxon>
    </lineage>
</organism>
<proteinExistence type="predicted"/>
<dbReference type="GO" id="GO:0000122">
    <property type="term" value="P:negative regulation of transcription by RNA polymerase II"/>
    <property type="evidence" value="ECO:0007669"/>
    <property type="project" value="TreeGrafter"/>
</dbReference>
<evidence type="ECO:0000256" key="2">
    <source>
        <dbReference type="ARBA" id="ARBA00022723"/>
    </source>
</evidence>
<gene>
    <name evidence="11" type="primary">MPUL0B06470</name>
    <name evidence="11" type="ORF">METSCH_B06470</name>
</gene>
<evidence type="ECO:0000256" key="1">
    <source>
        <dbReference type="ARBA" id="ARBA00004123"/>
    </source>
</evidence>
<dbReference type="InterPro" id="IPR013088">
    <property type="entry name" value="Znf_NHR/GATA"/>
</dbReference>
<dbReference type="GO" id="GO:0000981">
    <property type="term" value="F:DNA-binding transcription factor activity, RNA polymerase II-specific"/>
    <property type="evidence" value="ECO:0007669"/>
    <property type="project" value="TreeGrafter"/>
</dbReference>
<keyword evidence="2" id="KW-0479">Metal-binding</keyword>
<keyword evidence="4" id="KW-0862">Zinc</keyword>
<evidence type="ECO:0000256" key="8">
    <source>
        <dbReference type="PROSITE-ProRule" id="PRU00094"/>
    </source>
</evidence>
<dbReference type="GO" id="GO:0045944">
    <property type="term" value="P:positive regulation of transcription by RNA polymerase II"/>
    <property type="evidence" value="ECO:0007669"/>
    <property type="project" value="TreeGrafter"/>
</dbReference>
<dbReference type="PROSITE" id="PS00344">
    <property type="entry name" value="GATA_ZN_FINGER_1"/>
    <property type="match status" value="1"/>
</dbReference>
<protein>
    <submittedName>
        <fullName evidence="11">GATA zinc finger</fullName>
    </submittedName>
</protein>
<sequence>MAQKETPGMDVSELVQDLDDSSLKIILMYQNKNFLPHNERVQNIAWRIQNRKAVRRHSGRVLKAAQQPKDAVKMGTSVSLPLKLSLITPTATTAPMPPTAPPQPVEEFDYVAHIRRISQEEYDLKPQPAVSPAEALANGSGAGRKVGTPNTPRAASFGSQSGLQMQRQSLKRVAQHSPVTGQERSDTGEKLFLSSYINSLELTIKNDYKISPQQPRHNSSGALLHYVSDKVLPPTRLLACLNCHTKTTPLWRKTAQGETLCNACGLFYKLHGTLRPSHNAYQPRPQGSQFRPNSVPHNPNFKWLMDGAILLVNTGLFSQMGEASVDPVSTLTAFSNPSQIISTGASTQSVQRPDAFFGYDQMMNTPISQDKGPHTGADNDTDEIDKLLNMNLFQLELFVIGPEKSQDIHAHGYDSRGMEATDEILIDEPSMSGNYNWLDFLH</sequence>
<dbReference type="InterPro" id="IPR000679">
    <property type="entry name" value="Znf_GATA"/>
</dbReference>
<dbReference type="EMBL" id="CP034457">
    <property type="protein sequence ID" value="QBM87445.1"/>
    <property type="molecule type" value="Genomic_DNA"/>
</dbReference>
<name>A0A4P6XLN5_9ASCO</name>
<evidence type="ECO:0000256" key="4">
    <source>
        <dbReference type="ARBA" id="ARBA00022833"/>
    </source>
</evidence>
<comment type="subcellular location">
    <subcellularLocation>
        <location evidence="1">Nucleus</location>
    </subcellularLocation>
</comment>
<dbReference type="Pfam" id="PF08550">
    <property type="entry name" value="GATA_AreA"/>
    <property type="match status" value="1"/>
</dbReference>
<dbReference type="Proteomes" id="UP000292447">
    <property type="component" value="Chromosome II"/>
</dbReference>
<accession>A0A4P6XLN5</accession>
<dbReference type="Pfam" id="PF00320">
    <property type="entry name" value="GATA"/>
    <property type="match status" value="1"/>
</dbReference>
<evidence type="ECO:0000259" key="10">
    <source>
        <dbReference type="PROSITE" id="PS50114"/>
    </source>
</evidence>
<dbReference type="CDD" id="cd00202">
    <property type="entry name" value="ZnF_GATA"/>
    <property type="match status" value="1"/>
</dbReference>